<dbReference type="EMBL" id="BART01027354">
    <property type="protein sequence ID" value="GAG92111.1"/>
    <property type="molecule type" value="Genomic_DNA"/>
</dbReference>
<keyword evidence="1" id="KW-0472">Membrane</keyword>
<protein>
    <submittedName>
        <fullName evidence="2">Uncharacterized protein</fullName>
    </submittedName>
</protein>
<comment type="caution">
    <text evidence="2">The sequence shown here is derived from an EMBL/GenBank/DDBJ whole genome shotgun (WGS) entry which is preliminary data.</text>
</comment>
<feature type="transmembrane region" description="Helical" evidence="1">
    <location>
        <begin position="36"/>
        <end position="58"/>
    </location>
</feature>
<keyword evidence="1" id="KW-0812">Transmembrane</keyword>
<evidence type="ECO:0000256" key="1">
    <source>
        <dbReference type="SAM" id="Phobius"/>
    </source>
</evidence>
<feature type="transmembrane region" description="Helical" evidence="1">
    <location>
        <begin position="64"/>
        <end position="86"/>
    </location>
</feature>
<gene>
    <name evidence="2" type="ORF">S01H4_48504</name>
</gene>
<feature type="non-terminal residue" evidence="2">
    <location>
        <position position="1"/>
    </location>
</feature>
<feature type="transmembrane region" description="Helical" evidence="1">
    <location>
        <begin position="6"/>
        <end position="29"/>
    </location>
</feature>
<evidence type="ECO:0000313" key="2">
    <source>
        <dbReference type="EMBL" id="GAG92111.1"/>
    </source>
</evidence>
<name>X1D6M9_9ZZZZ</name>
<dbReference type="AlphaFoldDB" id="X1D6M9"/>
<sequence>NIPQAGAWLGWFNPITIIFLIIIGCLLALRTLDDTPVTALIAILAGLLGAAVFAAVFGDAGYGKWIYFAVFLAVDVIVFMLVRMLTKQMAMIGRILNWFPVAIIVVFACLGWGIFQIVLLVIHGVNLIILP</sequence>
<feature type="transmembrane region" description="Helical" evidence="1">
    <location>
        <begin position="98"/>
        <end position="122"/>
    </location>
</feature>
<reference evidence="2" key="1">
    <citation type="journal article" date="2014" name="Front. Microbiol.">
        <title>High frequency of phylogenetically diverse reductive dehalogenase-homologous genes in deep subseafloor sedimentary metagenomes.</title>
        <authorList>
            <person name="Kawai M."/>
            <person name="Futagami T."/>
            <person name="Toyoda A."/>
            <person name="Takaki Y."/>
            <person name="Nishi S."/>
            <person name="Hori S."/>
            <person name="Arai W."/>
            <person name="Tsubouchi T."/>
            <person name="Morono Y."/>
            <person name="Uchiyama I."/>
            <person name="Ito T."/>
            <person name="Fujiyama A."/>
            <person name="Inagaki F."/>
            <person name="Takami H."/>
        </authorList>
    </citation>
    <scope>NUCLEOTIDE SEQUENCE</scope>
    <source>
        <strain evidence="2">Expedition CK06-06</strain>
    </source>
</reference>
<organism evidence="2">
    <name type="scientific">marine sediment metagenome</name>
    <dbReference type="NCBI Taxonomy" id="412755"/>
    <lineage>
        <taxon>unclassified sequences</taxon>
        <taxon>metagenomes</taxon>
        <taxon>ecological metagenomes</taxon>
    </lineage>
</organism>
<keyword evidence="1" id="KW-1133">Transmembrane helix</keyword>
<accession>X1D6M9</accession>
<proteinExistence type="predicted"/>